<evidence type="ECO:0000313" key="1">
    <source>
        <dbReference type="EMBL" id="EOA14261.1"/>
    </source>
</evidence>
<dbReference type="PANTHER" id="PTHR33181">
    <property type="entry name" value="OS01G0778500 PROTEIN"/>
    <property type="match status" value="1"/>
</dbReference>
<sequence length="105" mass="12710">FFSLSTFSSLHFAQMAGLRWREWWNTMAFPTRRVWNRFTVRVGFRHSGLLRLQNDVSSCEYEDIHIMWNLLHKNEDLNRGVQSQPQQQRKKPCWSLLGSYLCQRF</sequence>
<evidence type="ECO:0000313" key="2">
    <source>
        <dbReference type="Proteomes" id="UP000029121"/>
    </source>
</evidence>
<reference evidence="2" key="1">
    <citation type="journal article" date="2013" name="Nat. Genet.">
        <title>The Capsella rubella genome and the genomic consequences of rapid mating system evolution.</title>
        <authorList>
            <person name="Slotte T."/>
            <person name="Hazzouri K.M."/>
            <person name="Agren J.A."/>
            <person name="Koenig D."/>
            <person name="Maumus F."/>
            <person name="Guo Y.L."/>
            <person name="Steige K."/>
            <person name="Platts A.E."/>
            <person name="Escobar J.S."/>
            <person name="Newman L.K."/>
            <person name="Wang W."/>
            <person name="Mandakova T."/>
            <person name="Vello E."/>
            <person name="Smith L.M."/>
            <person name="Henz S.R."/>
            <person name="Steffen J."/>
            <person name="Takuno S."/>
            <person name="Brandvain Y."/>
            <person name="Coop G."/>
            <person name="Andolfatto P."/>
            <person name="Hu T.T."/>
            <person name="Blanchette M."/>
            <person name="Clark R.M."/>
            <person name="Quesneville H."/>
            <person name="Nordborg M."/>
            <person name="Gaut B.S."/>
            <person name="Lysak M.A."/>
            <person name="Jenkins J."/>
            <person name="Grimwood J."/>
            <person name="Chapman J."/>
            <person name="Prochnik S."/>
            <person name="Shu S."/>
            <person name="Rokhsar D."/>
            <person name="Schmutz J."/>
            <person name="Weigel D."/>
            <person name="Wright S.I."/>
        </authorList>
    </citation>
    <scope>NUCLEOTIDE SEQUENCE [LARGE SCALE GENOMIC DNA]</scope>
    <source>
        <strain evidence="2">cv. Monte Gargano</strain>
    </source>
</reference>
<protein>
    <submittedName>
        <fullName evidence="1">Uncharacterized protein</fullName>
    </submittedName>
</protein>
<keyword evidence="2" id="KW-1185">Reference proteome</keyword>
<organism evidence="1 2">
    <name type="scientific">Capsella rubella</name>
    <dbReference type="NCBI Taxonomy" id="81985"/>
    <lineage>
        <taxon>Eukaryota</taxon>
        <taxon>Viridiplantae</taxon>
        <taxon>Streptophyta</taxon>
        <taxon>Embryophyta</taxon>
        <taxon>Tracheophyta</taxon>
        <taxon>Spermatophyta</taxon>
        <taxon>Magnoliopsida</taxon>
        <taxon>eudicotyledons</taxon>
        <taxon>Gunneridae</taxon>
        <taxon>Pentapetalae</taxon>
        <taxon>rosids</taxon>
        <taxon>malvids</taxon>
        <taxon>Brassicales</taxon>
        <taxon>Brassicaceae</taxon>
        <taxon>Camelineae</taxon>
        <taxon>Capsella</taxon>
    </lineage>
</organism>
<dbReference type="Proteomes" id="UP000029121">
    <property type="component" value="Unassembled WGS sequence"/>
</dbReference>
<dbReference type="eggNOG" id="ENOG502S74I">
    <property type="taxonomic scope" value="Eukaryota"/>
</dbReference>
<proteinExistence type="predicted"/>
<accession>R0EZ68</accession>
<feature type="non-terminal residue" evidence="1">
    <location>
        <position position="1"/>
    </location>
</feature>
<name>R0EZ68_9BRAS</name>
<dbReference type="PANTHER" id="PTHR33181:SF4">
    <property type="entry name" value="OVULE PROTEIN"/>
    <property type="match status" value="1"/>
</dbReference>
<dbReference type="KEGG" id="crb:17875245"/>
<dbReference type="AlphaFoldDB" id="R0EZ68"/>
<dbReference type="STRING" id="81985.R0EZ68"/>
<gene>
    <name evidence="1" type="ORF">CARUB_v10027419mg</name>
</gene>
<dbReference type="EMBL" id="KB870812">
    <property type="protein sequence ID" value="EOA14261.1"/>
    <property type="molecule type" value="Genomic_DNA"/>
</dbReference>
<dbReference type="OrthoDB" id="661559at2759"/>